<dbReference type="InterPro" id="IPR036890">
    <property type="entry name" value="HATPase_C_sf"/>
</dbReference>
<dbReference type="InterPro" id="IPR003661">
    <property type="entry name" value="HisK_dim/P_dom"/>
</dbReference>
<gene>
    <name evidence="8" type="ORF">RM545_13045</name>
</gene>
<evidence type="ECO:0000256" key="5">
    <source>
        <dbReference type="ARBA" id="ARBA00022777"/>
    </source>
</evidence>
<dbReference type="InterPro" id="IPR036097">
    <property type="entry name" value="HisK_dim/P_sf"/>
</dbReference>
<reference evidence="8 9" key="1">
    <citation type="submission" date="2023-09" db="EMBL/GenBank/DDBJ databases">
        <authorList>
            <person name="Rey-Velasco X."/>
        </authorList>
    </citation>
    <scope>NUCLEOTIDE SEQUENCE [LARGE SCALE GENOMIC DNA]</scope>
    <source>
        <strain evidence="8 9">F260</strain>
    </source>
</reference>
<dbReference type="CDD" id="cd00075">
    <property type="entry name" value="HATPase"/>
    <property type="match status" value="1"/>
</dbReference>
<accession>A0ABU3CNV7</accession>
<dbReference type="SUPFAM" id="SSF47384">
    <property type="entry name" value="Homodimeric domain of signal transducing histidine kinase"/>
    <property type="match status" value="1"/>
</dbReference>
<dbReference type="Gene3D" id="3.30.565.10">
    <property type="entry name" value="Histidine kinase-like ATPase, C-terminal domain"/>
    <property type="match status" value="1"/>
</dbReference>
<comment type="catalytic activity">
    <reaction evidence="1">
        <text>ATP + protein L-histidine = ADP + protein N-phospho-L-histidine.</text>
        <dbReference type="EC" id="2.7.13.3"/>
    </reaction>
</comment>
<feature type="domain" description="Histidine kinase" evidence="7">
    <location>
        <begin position="31"/>
        <end position="245"/>
    </location>
</feature>
<keyword evidence="9" id="KW-1185">Reference proteome</keyword>
<evidence type="ECO:0000259" key="7">
    <source>
        <dbReference type="PROSITE" id="PS50109"/>
    </source>
</evidence>
<evidence type="ECO:0000256" key="1">
    <source>
        <dbReference type="ARBA" id="ARBA00000085"/>
    </source>
</evidence>
<dbReference type="CDD" id="cd00082">
    <property type="entry name" value="HisKA"/>
    <property type="match status" value="1"/>
</dbReference>
<evidence type="ECO:0000313" key="8">
    <source>
        <dbReference type="EMBL" id="MDT0647620.1"/>
    </source>
</evidence>
<dbReference type="EMBL" id="JAVRHO010000019">
    <property type="protein sequence ID" value="MDT0647620.1"/>
    <property type="molecule type" value="Genomic_DNA"/>
</dbReference>
<dbReference type="InterPro" id="IPR050351">
    <property type="entry name" value="BphY/WalK/GraS-like"/>
</dbReference>
<dbReference type="InterPro" id="IPR005467">
    <property type="entry name" value="His_kinase_dom"/>
</dbReference>
<comment type="caution">
    <text evidence="8">The sequence shown here is derived from an EMBL/GenBank/DDBJ whole genome shotgun (WGS) entry which is preliminary data.</text>
</comment>
<dbReference type="PANTHER" id="PTHR45453">
    <property type="entry name" value="PHOSPHATE REGULON SENSOR PROTEIN PHOR"/>
    <property type="match status" value="1"/>
</dbReference>
<keyword evidence="3" id="KW-0597">Phosphoprotein</keyword>
<keyword evidence="5 8" id="KW-0418">Kinase</keyword>
<dbReference type="GO" id="GO:0016301">
    <property type="term" value="F:kinase activity"/>
    <property type="evidence" value="ECO:0007669"/>
    <property type="project" value="UniProtKB-KW"/>
</dbReference>
<evidence type="ECO:0000256" key="2">
    <source>
        <dbReference type="ARBA" id="ARBA00012438"/>
    </source>
</evidence>
<organism evidence="8 9">
    <name type="scientific">Autumnicola lenta</name>
    <dbReference type="NCBI Taxonomy" id="3075593"/>
    <lineage>
        <taxon>Bacteria</taxon>
        <taxon>Pseudomonadati</taxon>
        <taxon>Bacteroidota</taxon>
        <taxon>Flavobacteriia</taxon>
        <taxon>Flavobacteriales</taxon>
        <taxon>Flavobacteriaceae</taxon>
        <taxon>Autumnicola</taxon>
    </lineage>
</organism>
<dbReference type="SMART" id="SM00388">
    <property type="entry name" value="HisKA"/>
    <property type="match status" value="1"/>
</dbReference>
<dbReference type="InterPro" id="IPR003594">
    <property type="entry name" value="HATPase_dom"/>
</dbReference>
<dbReference type="PANTHER" id="PTHR45453:SF1">
    <property type="entry name" value="PHOSPHATE REGULON SENSOR PROTEIN PHOR"/>
    <property type="match status" value="1"/>
</dbReference>
<evidence type="ECO:0000313" key="9">
    <source>
        <dbReference type="Proteomes" id="UP001245285"/>
    </source>
</evidence>
<keyword evidence="6" id="KW-0902">Two-component regulatory system</keyword>
<proteinExistence type="predicted"/>
<dbReference type="Pfam" id="PF00512">
    <property type="entry name" value="HisKA"/>
    <property type="match status" value="1"/>
</dbReference>
<dbReference type="SMART" id="SM00387">
    <property type="entry name" value="HATPase_c"/>
    <property type="match status" value="1"/>
</dbReference>
<dbReference type="SUPFAM" id="SSF55874">
    <property type="entry name" value="ATPase domain of HSP90 chaperone/DNA topoisomerase II/histidine kinase"/>
    <property type="match status" value="1"/>
</dbReference>
<keyword evidence="4" id="KW-0808">Transferase</keyword>
<dbReference type="Pfam" id="PF02518">
    <property type="entry name" value="HATPase_c"/>
    <property type="match status" value="1"/>
</dbReference>
<evidence type="ECO:0000256" key="3">
    <source>
        <dbReference type="ARBA" id="ARBA00022553"/>
    </source>
</evidence>
<protein>
    <recommendedName>
        <fullName evidence="2">histidine kinase</fullName>
        <ecNumber evidence="2">2.7.13.3</ecNumber>
    </recommendedName>
</protein>
<name>A0ABU3CNV7_9FLAO</name>
<dbReference type="Gene3D" id="1.10.287.130">
    <property type="match status" value="1"/>
</dbReference>
<dbReference type="PROSITE" id="PS50109">
    <property type="entry name" value="HIS_KIN"/>
    <property type="match status" value="1"/>
</dbReference>
<evidence type="ECO:0000256" key="4">
    <source>
        <dbReference type="ARBA" id="ARBA00022679"/>
    </source>
</evidence>
<evidence type="ECO:0000256" key="6">
    <source>
        <dbReference type="ARBA" id="ARBA00023012"/>
    </source>
</evidence>
<sequence length="259" mass="28802">MLTYILETSMSHSASSFTDSIQEMREKLVGTLAHDIRNPISAAYFAIDIMNYADGEEKFNKLKKTTRESLKRSIDLMEGLLDAISVKAGEGVTLNFQKGNIVEELKSVYGEAARIYANEIVLECDEDEITGVYDGTAVRRILENLITNAIKYGAQDKPIRIILKKHEEKLKLSVHNFGDPIASGNKKIIFDFLSRTDKEASGQLQSWGMGLTFVKMGAEAHGGHVELISNEEEGTIFSVILDIKSNEPGKKRARLNLSD</sequence>
<dbReference type="EC" id="2.7.13.3" evidence="2"/>
<dbReference type="Proteomes" id="UP001245285">
    <property type="component" value="Unassembled WGS sequence"/>
</dbReference>
<dbReference type="RefSeq" id="WP_311495723.1">
    <property type="nucleotide sequence ID" value="NZ_JAVRHO010000019.1"/>
</dbReference>